<protein>
    <submittedName>
        <fullName evidence="1">Polyketide cyclase / dehydrase and lipid transport</fullName>
    </submittedName>
    <submittedName>
        <fullName evidence="2">SRPBCC family protein</fullName>
    </submittedName>
</protein>
<dbReference type="Proteomes" id="UP001334804">
    <property type="component" value="Chromosome"/>
</dbReference>
<organism evidence="1 3">
    <name type="scientific">Micromonospora peucetia</name>
    <dbReference type="NCBI Taxonomy" id="47871"/>
    <lineage>
        <taxon>Bacteria</taxon>
        <taxon>Bacillati</taxon>
        <taxon>Actinomycetota</taxon>
        <taxon>Actinomycetes</taxon>
        <taxon>Micromonosporales</taxon>
        <taxon>Micromonosporaceae</taxon>
        <taxon>Micromonospora</taxon>
    </lineage>
</organism>
<dbReference type="AlphaFoldDB" id="A0A1C6U186"/>
<dbReference type="CDD" id="cd08862">
    <property type="entry name" value="SRPBCC_Smu440-like"/>
    <property type="match status" value="1"/>
</dbReference>
<accession>A0A1C6U186</accession>
<dbReference type="Proteomes" id="UP000199343">
    <property type="component" value="Unassembled WGS sequence"/>
</dbReference>
<evidence type="ECO:0000313" key="2">
    <source>
        <dbReference type="EMBL" id="WSA33256.1"/>
    </source>
</evidence>
<gene>
    <name evidence="1" type="ORF">GA0070608_0270</name>
    <name evidence="2" type="ORF">OIE14_04100</name>
</gene>
<dbReference type="Gene3D" id="3.30.530.20">
    <property type="match status" value="1"/>
</dbReference>
<dbReference type="EMBL" id="FMIC01000002">
    <property type="protein sequence ID" value="SCL47757.1"/>
    <property type="molecule type" value="Genomic_DNA"/>
</dbReference>
<reference evidence="2 4" key="2">
    <citation type="submission" date="2022-10" db="EMBL/GenBank/DDBJ databases">
        <title>The complete genomes of actinobacterial strains from the NBC collection.</title>
        <authorList>
            <person name="Joergensen T.S."/>
            <person name="Alvarez Arevalo M."/>
            <person name="Sterndorff E.B."/>
            <person name="Faurdal D."/>
            <person name="Vuksanovic O."/>
            <person name="Mourched A.-S."/>
            <person name="Charusanti P."/>
            <person name="Shaw S."/>
            <person name="Blin K."/>
            <person name="Weber T."/>
        </authorList>
    </citation>
    <scope>NUCLEOTIDE SEQUENCE [LARGE SCALE GENOMIC DNA]</scope>
    <source>
        <strain evidence="2 4">NBC 01809</strain>
    </source>
</reference>
<dbReference type="EMBL" id="CP109071">
    <property type="protein sequence ID" value="WSA33256.1"/>
    <property type="molecule type" value="Genomic_DNA"/>
</dbReference>
<evidence type="ECO:0000313" key="1">
    <source>
        <dbReference type="EMBL" id="SCL47757.1"/>
    </source>
</evidence>
<proteinExistence type="predicted"/>
<name>A0A1C6U186_9ACTN</name>
<sequence>MRFEAGTEVAAEAGQVWAVLVDVERWSEWTPSVRRAARREPGPLAVGATARLEQPKLRPAVWRVTELTEGRSFSWESRSPGVRSLGEHRVLSLPDGRSRVELAVTQSGPLAGPVGWLYGDLLRRYLRMEADGLRRRCEQLT</sequence>
<dbReference type="InterPro" id="IPR023393">
    <property type="entry name" value="START-like_dom_sf"/>
</dbReference>
<reference evidence="1 3" key="1">
    <citation type="submission" date="2016-06" db="EMBL/GenBank/DDBJ databases">
        <authorList>
            <person name="Kjaerup R.B."/>
            <person name="Dalgaard T.S."/>
            <person name="Juul-Madsen H.R."/>
        </authorList>
    </citation>
    <scope>NUCLEOTIDE SEQUENCE [LARGE SCALE GENOMIC DNA]</scope>
    <source>
        <strain evidence="1 3">DSM 43363</strain>
    </source>
</reference>
<keyword evidence="4" id="KW-1185">Reference proteome</keyword>
<dbReference type="STRING" id="47871.GA0070608_0270"/>
<evidence type="ECO:0000313" key="3">
    <source>
        <dbReference type="Proteomes" id="UP000199343"/>
    </source>
</evidence>
<dbReference type="SUPFAM" id="SSF55961">
    <property type="entry name" value="Bet v1-like"/>
    <property type="match status" value="1"/>
</dbReference>
<dbReference type="OrthoDB" id="191189at2"/>
<dbReference type="RefSeq" id="WP_091620174.1">
    <property type="nucleotide sequence ID" value="NZ_CP109071.1"/>
</dbReference>
<dbReference type="Pfam" id="PF10604">
    <property type="entry name" value="Polyketide_cyc2"/>
    <property type="match status" value="1"/>
</dbReference>
<dbReference type="InterPro" id="IPR019587">
    <property type="entry name" value="Polyketide_cyclase/dehydratase"/>
</dbReference>
<evidence type="ECO:0000313" key="4">
    <source>
        <dbReference type="Proteomes" id="UP001334804"/>
    </source>
</evidence>